<evidence type="ECO:0000256" key="2">
    <source>
        <dbReference type="ARBA" id="ARBA00012251"/>
    </source>
</evidence>
<name>A0A9P8RM80_9PEZI</name>
<keyword evidence="6" id="KW-0863">Zinc-finger</keyword>
<evidence type="ECO:0000256" key="5">
    <source>
        <dbReference type="ARBA" id="ARBA00022737"/>
    </source>
</evidence>
<dbReference type="PANTHER" id="PTHR11685">
    <property type="entry name" value="RBR FAMILY RING FINGER AND IBR DOMAIN-CONTAINING"/>
    <property type="match status" value="1"/>
</dbReference>
<feature type="domain" description="RING-type" evidence="10">
    <location>
        <begin position="225"/>
        <end position="416"/>
    </location>
</feature>
<dbReference type="InterPro" id="IPR044066">
    <property type="entry name" value="TRIAD_supradom"/>
</dbReference>
<keyword evidence="8" id="KW-0862">Zinc</keyword>
<feature type="non-terminal residue" evidence="11">
    <location>
        <position position="416"/>
    </location>
</feature>
<keyword evidence="9" id="KW-1133">Transmembrane helix</keyword>
<comment type="catalytic activity">
    <reaction evidence="1">
        <text>[E2 ubiquitin-conjugating enzyme]-S-ubiquitinyl-L-cysteine + [acceptor protein]-L-lysine = [E2 ubiquitin-conjugating enzyme]-L-cysteine + [acceptor protein]-N(6)-ubiquitinyl-L-lysine.</text>
        <dbReference type="EC" id="2.3.2.31"/>
    </reaction>
</comment>
<dbReference type="PROSITE" id="PS51873">
    <property type="entry name" value="TRIAD"/>
    <property type="match status" value="1"/>
</dbReference>
<dbReference type="InterPro" id="IPR002867">
    <property type="entry name" value="IBR_dom"/>
</dbReference>
<keyword evidence="4" id="KW-0479">Metal-binding</keyword>
<keyword evidence="9" id="KW-0812">Transmembrane</keyword>
<reference evidence="11" key="1">
    <citation type="submission" date="2021-03" db="EMBL/GenBank/DDBJ databases">
        <title>Comparative genomics and phylogenomic investigation of the class Geoglossomycetes provide insights into ecological specialization and systematics.</title>
        <authorList>
            <person name="Melie T."/>
            <person name="Pirro S."/>
            <person name="Miller A.N."/>
            <person name="Quandt A."/>
        </authorList>
    </citation>
    <scope>NUCLEOTIDE SEQUENCE</scope>
    <source>
        <strain evidence="11">CAQ_001_2017</strain>
    </source>
</reference>
<keyword evidence="5" id="KW-0677">Repeat</keyword>
<gene>
    <name evidence="11" type="ORF">GP486_005463</name>
</gene>
<evidence type="ECO:0000256" key="6">
    <source>
        <dbReference type="ARBA" id="ARBA00022771"/>
    </source>
</evidence>
<evidence type="ECO:0000313" key="11">
    <source>
        <dbReference type="EMBL" id="KAH0556749.1"/>
    </source>
</evidence>
<protein>
    <recommendedName>
        <fullName evidence="2">RBR-type E3 ubiquitin transferase</fullName>
        <ecNumber evidence="2">2.3.2.31</ecNumber>
    </recommendedName>
</protein>
<dbReference type="EMBL" id="JAGHQM010001024">
    <property type="protein sequence ID" value="KAH0556749.1"/>
    <property type="molecule type" value="Genomic_DNA"/>
</dbReference>
<evidence type="ECO:0000256" key="9">
    <source>
        <dbReference type="SAM" id="Phobius"/>
    </source>
</evidence>
<dbReference type="EC" id="2.3.2.31" evidence="2"/>
<dbReference type="GO" id="GO:0061630">
    <property type="term" value="F:ubiquitin protein ligase activity"/>
    <property type="evidence" value="ECO:0007669"/>
    <property type="project" value="UniProtKB-EC"/>
</dbReference>
<accession>A0A9P8RM80</accession>
<dbReference type="GO" id="GO:0008270">
    <property type="term" value="F:zinc ion binding"/>
    <property type="evidence" value="ECO:0007669"/>
    <property type="project" value="UniProtKB-KW"/>
</dbReference>
<evidence type="ECO:0000256" key="3">
    <source>
        <dbReference type="ARBA" id="ARBA00022679"/>
    </source>
</evidence>
<dbReference type="GO" id="GO:0016567">
    <property type="term" value="P:protein ubiquitination"/>
    <property type="evidence" value="ECO:0007669"/>
    <property type="project" value="InterPro"/>
</dbReference>
<evidence type="ECO:0000256" key="8">
    <source>
        <dbReference type="ARBA" id="ARBA00022833"/>
    </source>
</evidence>
<dbReference type="Pfam" id="PF01485">
    <property type="entry name" value="IBR"/>
    <property type="match status" value="1"/>
</dbReference>
<keyword evidence="12" id="KW-1185">Reference proteome</keyword>
<dbReference type="SUPFAM" id="SSF57850">
    <property type="entry name" value="RING/U-box"/>
    <property type="match status" value="1"/>
</dbReference>
<dbReference type="SMART" id="SM00647">
    <property type="entry name" value="IBR"/>
    <property type="match status" value="1"/>
</dbReference>
<evidence type="ECO:0000313" key="12">
    <source>
        <dbReference type="Proteomes" id="UP000750711"/>
    </source>
</evidence>
<keyword evidence="9" id="KW-0472">Membrane</keyword>
<evidence type="ECO:0000256" key="7">
    <source>
        <dbReference type="ARBA" id="ARBA00022786"/>
    </source>
</evidence>
<keyword evidence="7" id="KW-0833">Ubl conjugation pathway</keyword>
<evidence type="ECO:0000259" key="10">
    <source>
        <dbReference type="PROSITE" id="PS51873"/>
    </source>
</evidence>
<dbReference type="AlphaFoldDB" id="A0A9P8RM80"/>
<keyword evidence="3" id="KW-0808">Transferase</keyword>
<sequence length="416" mass="45940">MAVISYNGASATPHGTVTTQTRSVWVCGCSSFGNATQTYSVAYATDNYSTTTPKRRPLSKFVKAAIIIACIFGSPIALGIAMLIAYLLILLVGLFVGIVAILTRWLFRLLLKLAKTLLCCYSSPSSQGRGGSAAHGGNPAHGGNIAAVTGPQYPLSQFSAARSGGRQLVERDPGEMVRILNKNVDRKVSRLGREMAKEVYPRGSNPPSPSKAWARLEAAATGTPHPMTCCVCEEDLPDHRFPDRDITNDCHGHSRGACLECVAREIQRTLETSSWSETQCILCPGRLNYGQISEFAFKEVFEKYDRLAYIRAIETDPNFRWCSDDACTQGQINDNGLNEPAMSCRRPGCSRRTCFLHHGQWHQGLTCQEYQRQIDPQFHTNEVTDAEKDQNPDLYGKGCPKCTRRIYKDQGCKHMT</sequence>
<comment type="caution">
    <text evidence="11">The sequence shown here is derived from an EMBL/GenBank/DDBJ whole genome shotgun (WGS) entry which is preliminary data.</text>
</comment>
<feature type="transmembrane region" description="Helical" evidence="9">
    <location>
        <begin position="61"/>
        <end position="78"/>
    </location>
</feature>
<organism evidence="11 12">
    <name type="scientific">Trichoglossum hirsutum</name>
    <dbReference type="NCBI Taxonomy" id="265104"/>
    <lineage>
        <taxon>Eukaryota</taxon>
        <taxon>Fungi</taxon>
        <taxon>Dikarya</taxon>
        <taxon>Ascomycota</taxon>
        <taxon>Pezizomycotina</taxon>
        <taxon>Geoglossomycetes</taxon>
        <taxon>Geoglossales</taxon>
        <taxon>Geoglossaceae</taxon>
        <taxon>Trichoglossum</taxon>
    </lineage>
</organism>
<evidence type="ECO:0000256" key="4">
    <source>
        <dbReference type="ARBA" id="ARBA00022723"/>
    </source>
</evidence>
<evidence type="ECO:0000256" key="1">
    <source>
        <dbReference type="ARBA" id="ARBA00001798"/>
    </source>
</evidence>
<feature type="transmembrane region" description="Helical" evidence="9">
    <location>
        <begin position="84"/>
        <end position="107"/>
    </location>
</feature>
<dbReference type="InterPro" id="IPR031127">
    <property type="entry name" value="E3_UB_ligase_RBR"/>
</dbReference>
<dbReference type="Proteomes" id="UP000750711">
    <property type="component" value="Unassembled WGS sequence"/>
</dbReference>
<proteinExistence type="predicted"/>